<comment type="caution">
    <text evidence="15">The sequence shown here is derived from an EMBL/GenBank/DDBJ whole genome shotgun (WGS) entry which is preliminary data.</text>
</comment>
<name>A0ABS0EZN8_9BACL</name>
<gene>
    <name evidence="15" type="ORF">IW967_01190</name>
</gene>
<evidence type="ECO:0000313" key="16">
    <source>
        <dbReference type="Proteomes" id="UP000642910"/>
    </source>
</evidence>
<dbReference type="InterPro" id="IPR051474">
    <property type="entry name" value="Anti-sigma-K/W_factor"/>
</dbReference>
<feature type="region of interest" description="Disordered" evidence="11">
    <location>
        <begin position="78"/>
        <end position="102"/>
    </location>
</feature>
<evidence type="ECO:0000256" key="11">
    <source>
        <dbReference type="SAM" id="MobiDB-lite"/>
    </source>
</evidence>
<evidence type="ECO:0000256" key="10">
    <source>
        <dbReference type="ARBA" id="ARBA00030803"/>
    </source>
</evidence>
<dbReference type="InterPro" id="IPR041916">
    <property type="entry name" value="Anti_sigma_zinc_sf"/>
</dbReference>
<evidence type="ECO:0000256" key="12">
    <source>
        <dbReference type="SAM" id="Phobius"/>
    </source>
</evidence>
<keyword evidence="16" id="KW-1185">Reference proteome</keyword>
<evidence type="ECO:0000256" key="5">
    <source>
        <dbReference type="ARBA" id="ARBA00022989"/>
    </source>
</evidence>
<protein>
    <recommendedName>
        <fullName evidence="8">Anti-sigma-W factor RsiW</fullName>
    </recommendedName>
    <alternativeName>
        <fullName evidence="10">Regulator of SigK</fullName>
    </alternativeName>
    <alternativeName>
        <fullName evidence="9">Sigma-K anti-sigma factor RskA</fullName>
    </alternativeName>
</protein>
<keyword evidence="5 12" id="KW-1133">Transmembrane helix</keyword>
<keyword evidence="4 12" id="KW-0812">Transmembrane</keyword>
<evidence type="ECO:0000256" key="8">
    <source>
        <dbReference type="ARBA" id="ARBA00024438"/>
    </source>
</evidence>
<dbReference type="EMBL" id="JADPKZ010000020">
    <property type="protein sequence ID" value="MBF8376504.1"/>
    <property type="molecule type" value="Genomic_DNA"/>
</dbReference>
<evidence type="ECO:0000256" key="9">
    <source>
        <dbReference type="ARBA" id="ARBA00029829"/>
    </source>
</evidence>
<organism evidence="15 16">
    <name type="scientific">Alicyclobacillus mali</name>
    <name type="common">ex Roth et al. 2021</name>
    <dbReference type="NCBI Taxonomy" id="1123961"/>
    <lineage>
        <taxon>Bacteria</taxon>
        <taxon>Bacillati</taxon>
        <taxon>Bacillota</taxon>
        <taxon>Bacilli</taxon>
        <taxon>Bacillales</taxon>
        <taxon>Alicyclobacillaceae</taxon>
        <taxon>Alicyclobacillus</taxon>
    </lineage>
</organism>
<dbReference type="Proteomes" id="UP000642910">
    <property type="component" value="Unassembled WGS sequence"/>
</dbReference>
<comment type="subcellular location">
    <subcellularLocation>
        <location evidence="2">Cell membrane</location>
    </subcellularLocation>
    <subcellularLocation>
        <location evidence="1">Membrane</location>
        <topology evidence="1">Single-pass membrane protein</topology>
    </subcellularLocation>
</comment>
<dbReference type="Pfam" id="PF13490">
    <property type="entry name" value="zf-HC2"/>
    <property type="match status" value="1"/>
</dbReference>
<evidence type="ECO:0000256" key="3">
    <source>
        <dbReference type="ARBA" id="ARBA00022475"/>
    </source>
</evidence>
<dbReference type="InterPro" id="IPR018764">
    <property type="entry name" value="RskA_C"/>
</dbReference>
<proteinExistence type="inferred from homology"/>
<feature type="domain" description="Anti-sigma K factor RskA C-terminal" evidence="13">
    <location>
        <begin position="140"/>
        <end position="258"/>
    </location>
</feature>
<dbReference type="RefSeq" id="WP_195866862.1">
    <property type="nucleotide sequence ID" value="NZ_JADPKZ010000020.1"/>
</dbReference>
<dbReference type="PANTHER" id="PTHR37461:SF1">
    <property type="entry name" value="ANTI-SIGMA-K FACTOR RSKA"/>
    <property type="match status" value="1"/>
</dbReference>
<evidence type="ECO:0000256" key="1">
    <source>
        <dbReference type="ARBA" id="ARBA00004167"/>
    </source>
</evidence>
<accession>A0ABS0EZN8</accession>
<dbReference type="Pfam" id="PF10099">
    <property type="entry name" value="RskA_C"/>
    <property type="match status" value="1"/>
</dbReference>
<keyword evidence="3" id="KW-1003">Cell membrane</keyword>
<feature type="transmembrane region" description="Helical" evidence="12">
    <location>
        <begin position="138"/>
        <end position="157"/>
    </location>
</feature>
<evidence type="ECO:0000256" key="6">
    <source>
        <dbReference type="ARBA" id="ARBA00023136"/>
    </source>
</evidence>
<keyword evidence="6 12" id="KW-0472">Membrane</keyword>
<evidence type="ECO:0000256" key="7">
    <source>
        <dbReference type="ARBA" id="ARBA00024353"/>
    </source>
</evidence>
<reference evidence="15 16" key="1">
    <citation type="submission" date="2020-11" db="EMBL/GenBank/DDBJ databases">
        <title>Genomic insight of Alicyclobacillus mali FL 18 reveals a new arsenic-resistant strain, with potential in environmental biotechnology.</title>
        <authorList>
            <person name="Fiorentino G."/>
            <person name="Gallo G."/>
            <person name="Aulitto M."/>
        </authorList>
    </citation>
    <scope>NUCLEOTIDE SEQUENCE [LARGE SCALE GENOMIC DNA]</scope>
    <source>
        <strain evidence="15 16">FL 18</strain>
    </source>
</reference>
<dbReference type="Gene3D" id="1.10.10.1320">
    <property type="entry name" value="Anti-sigma factor, zinc-finger domain"/>
    <property type="match status" value="1"/>
</dbReference>
<evidence type="ECO:0000259" key="14">
    <source>
        <dbReference type="Pfam" id="PF13490"/>
    </source>
</evidence>
<feature type="domain" description="Putative zinc-finger" evidence="14">
    <location>
        <begin position="5"/>
        <end position="36"/>
    </location>
</feature>
<dbReference type="PANTHER" id="PTHR37461">
    <property type="entry name" value="ANTI-SIGMA-K FACTOR RSKA"/>
    <property type="match status" value="1"/>
</dbReference>
<evidence type="ECO:0000313" key="15">
    <source>
        <dbReference type="EMBL" id="MBF8376504.1"/>
    </source>
</evidence>
<evidence type="ECO:0000256" key="2">
    <source>
        <dbReference type="ARBA" id="ARBA00004236"/>
    </source>
</evidence>
<evidence type="ECO:0000256" key="4">
    <source>
        <dbReference type="ARBA" id="ARBA00022692"/>
    </source>
</evidence>
<sequence>MANKVCELCALYVLGGLDEADRRSFEQHLATCPDCQAELAEMKPIADAMLYDFDEVSPPPELRQRVLTAVFAEADAENDAKGASASPWSSKEGGAPRDRVTDDRRAFEPSSAFEPTSDSKSTVEAWSARRERRRIRTWWMAPWAALVLVAAGLGWSLHRVAPYQTIGEVKTQVQLAPTAGMGSAQMWVIASPQGKEMLIRFHGLKRPVGSQVYQVWVIHDGQPPQSAGVFVPDAQGNAVFASLMPNEPVNVVAVTLEPKAIDVRPLGTMVFKAQLST</sequence>
<comment type="similarity">
    <text evidence="7">Belongs to the zinc-associated anti-sigma factor (ZAS) superfamily. Anti-sigma-W factor family.</text>
</comment>
<evidence type="ECO:0000259" key="13">
    <source>
        <dbReference type="Pfam" id="PF10099"/>
    </source>
</evidence>
<dbReference type="InterPro" id="IPR027383">
    <property type="entry name" value="Znf_put"/>
</dbReference>